<evidence type="ECO:0000313" key="4">
    <source>
        <dbReference type="Proteomes" id="UP001153365"/>
    </source>
</evidence>
<keyword evidence="4" id="KW-1185">Reference proteome</keyword>
<evidence type="ECO:0008006" key="5">
    <source>
        <dbReference type="Google" id="ProtNLM"/>
    </source>
</evidence>
<protein>
    <recommendedName>
        <fullName evidence="5">Secreted protein</fullName>
    </recommendedName>
</protein>
<evidence type="ECO:0000313" key="3">
    <source>
        <dbReference type="EMBL" id="CAH7668840.1"/>
    </source>
</evidence>
<feature type="chain" id="PRO_5043897370" description="Secreted protein" evidence="2">
    <location>
        <begin position="17"/>
        <end position="169"/>
    </location>
</feature>
<name>A0AAV0ANR4_PHAPC</name>
<feature type="compositionally biased region" description="Polar residues" evidence="1">
    <location>
        <begin position="107"/>
        <end position="117"/>
    </location>
</feature>
<dbReference type="Proteomes" id="UP001153365">
    <property type="component" value="Unassembled WGS sequence"/>
</dbReference>
<proteinExistence type="predicted"/>
<evidence type="ECO:0000256" key="1">
    <source>
        <dbReference type="SAM" id="MobiDB-lite"/>
    </source>
</evidence>
<dbReference type="AlphaFoldDB" id="A0AAV0ANR4"/>
<evidence type="ECO:0000256" key="2">
    <source>
        <dbReference type="SAM" id="SignalP"/>
    </source>
</evidence>
<organism evidence="3 4">
    <name type="scientific">Phakopsora pachyrhizi</name>
    <name type="common">Asian soybean rust disease fungus</name>
    <dbReference type="NCBI Taxonomy" id="170000"/>
    <lineage>
        <taxon>Eukaryota</taxon>
        <taxon>Fungi</taxon>
        <taxon>Dikarya</taxon>
        <taxon>Basidiomycota</taxon>
        <taxon>Pucciniomycotina</taxon>
        <taxon>Pucciniomycetes</taxon>
        <taxon>Pucciniales</taxon>
        <taxon>Phakopsoraceae</taxon>
        <taxon>Phakopsora</taxon>
    </lineage>
</organism>
<feature type="signal peptide" evidence="2">
    <location>
        <begin position="1"/>
        <end position="16"/>
    </location>
</feature>
<sequence length="169" mass="18167">MVKVFLVILSTFSTIATPSPKSSMDGINNGGNDRASCKGKGVLMSCQQTIDSLWESGKIKSFNTVVQTEDNAQCTITWKSTKSKIQIKSKNSLINAFKKIDDACQQSGHNVHKNSTSKPKEHSHNNGTKSGTHKPKQNSSSIGVIGRGKFSGKIDGNTVDITVKAKAVQ</sequence>
<feature type="region of interest" description="Disordered" evidence="1">
    <location>
        <begin position="107"/>
        <end position="147"/>
    </location>
</feature>
<dbReference type="EMBL" id="CALTRL010000608">
    <property type="protein sequence ID" value="CAH7668840.1"/>
    <property type="molecule type" value="Genomic_DNA"/>
</dbReference>
<keyword evidence="2" id="KW-0732">Signal</keyword>
<gene>
    <name evidence="3" type="ORF">PPACK8108_LOCUS3398</name>
</gene>
<comment type="caution">
    <text evidence="3">The sequence shown here is derived from an EMBL/GenBank/DDBJ whole genome shotgun (WGS) entry which is preliminary data.</text>
</comment>
<accession>A0AAV0ANR4</accession>
<reference evidence="3" key="1">
    <citation type="submission" date="2022-06" db="EMBL/GenBank/DDBJ databases">
        <authorList>
            <consortium name="SYNGENTA / RWTH Aachen University"/>
        </authorList>
    </citation>
    <scope>NUCLEOTIDE SEQUENCE</scope>
</reference>